<evidence type="ECO:0000256" key="5">
    <source>
        <dbReference type="ARBA" id="ARBA00023136"/>
    </source>
</evidence>
<comment type="subcellular location">
    <subcellularLocation>
        <location evidence="1">Cell membrane</location>
        <topology evidence="1">Multi-pass membrane protein</topology>
    </subcellularLocation>
</comment>
<dbReference type="NCBIfam" id="TIGR00765">
    <property type="entry name" value="yihY_not_rbn"/>
    <property type="match status" value="1"/>
</dbReference>
<dbReference type="Pfam" id="PF03631">
    <property type="entry name" value="Virul_fac_BrkB"/>
    <property type="match status" value="1"/>
</dbReference>
<reference evidence="7" key="1">
    <citation type="journal article" date="2012" name="PLoS ONE">
        <title>Gene sets for utilization of primary and secondary nutrition supplies in the distal gut of endangered iberian lynx.</title>
        <authorList>
            <person name="Alcaide M."/>
            <person name="Messina E."/>
            <person name="Richter M."/>
            <person name="Bargiela R."/>
            <person name="Peplies J."/>
            <person name="Huws S.A."/>
            <person name="Newbold C.J."/>
            <person name="Golyshin P.N."/>
            <person name="Simon M.A."/>
            <person name="Lopez G."/>
            <person name="Yakimov M.M."/>
            <person name="Ferrer M."/>
        </authorList>
    </citation>
    <scope>NUCLEOTIDE SEQUENCE</scope>
</reference>
<keyword evidence="2" id="KW-1003">Cell membrane</keyword>
<evidence type="ECO:0000256" key="4">
    <source>
        <dbReference type="ARBA" id="ARBA00022989"/>
    </source>
</evidence>
<feature type="transmembrane region" description="Helical" evidence="6">
    <location>
        <begin position="50"/>
        <end position="74"/>
    </location>
</feature>
<gene>
    <name evidence="7" type="ORF">EVA_04614</name>
</gene>
<evidence type="ECO:0000256" key="2">
    <source>
        <dbReference type="ARBA" id="ARBA00022475"/>
    </source>
</evidence>
<keyword evidence="4 6" id="KW-1133">Transmembrane helix</keyword>
<dbReference type="PANTHER" id="PTHR30213">
    <property type="entry name" value="INNER MEMBRANE PROTEIN YHJD"/>
    <property type="match status" value="1"/>
</dbReference>
<evidence type="ECO:0000256" key="1">
    <source>
        <dbReference type="ARBA" id="ARBA00004651"/>
    </source>
</evidence>
<keyword evidence="3 6" id="KW-0812">Transmembrane</keyword>
<keyword evidence="5 6" id="KW-0472">Membrane</keyword>
<dbReference type="EMBL" id="AMCI01000920">
    <property type="protein sequence ID" value="EJX07277.1"/>
    <property type="molecule type" value="Genomic_DNA"/>
</dbReference>
<dbReference type="GO" id="GO:0005886">
    <property type="term" value="C:plasma membrane"/>
    <property type="evidence" value="ECO:0007669"/>
    <property type="project" value="UniProtKB-SubCell"/>
</dbReference>
<protein>
    <submittedName>
        <fullName evidence="7">YihY family protein</fullName>
    </submittedName>
</protein>
<dbReference type="InterPro" id="IPR017039">
    <property type="entry name" value="Virul_fac_BrkB"/>
</dbReference>
<comment type="caution">
    <text evidence="7">The sequence shown here is derived from an EMBL/GenBank/DDBJ whole genome shotgun (WGS) entry which is preliminary data.</text>
</comment>
<proteinExistence type="predicted"/>
<evidence type="ECO:0000256" key="3">
    <source>
        <dbReference type="ARBA" id="ARBA00022692"/>
    </source>
</evidence>
<evidence type="ECO:0000313" key="7">
    <source>
        <dbReference type="EMBL" id="EJX07277.1"/>
    </source>
</evidence>
<feature type="transmembrane region" description="Helical" evidence="6">
    <location>
        <begin position="138"/>
        <end position="155"/>
    </location>
</feature>
<feature type="transmembrane region" description="Helical" evidence="6">
    <location>
        <begin position="95"/>
        <end position="118"/>
    </location>
</feature>
<evidence type="ECO:0000256" key="6">
    <source>
        <dbReference type="SAM" id="Phobius"/>
    </source>
</evidence>
<sequence>MAIAFAIAKGFGLRGLLEQWIRDSFVAQPEVIDTLLGFVNSYLSHTNGGIFLGFGLLLLLWTLLNLTSNIENAFNQIWQVQRPRSVFRKVTDYTAVFFLLPVFAVVILGLSIYIYSFLGSLPADRQVLKPAALLMMKVLPLLLIWLFFTGLFMFMPNTKVKFSSAAMAALPTSLAFQLLQYGYVHSQMWLTSYNAIYGSFAALPLFMFMSQIAWMITLYGSTLAYIDQNIQNFYYGEEYLTISRRYHDYLCILLTASVCRRFAAQQPPATMNDLASENMLHIRLVNDIIYELCKIGILIEVVNDEKDEDSAYLPAYDIGQMTMATIIKALDKYDEGFDIPEDAEAWGIYCKQRDCMYAAPFWHTPLHLTNMQLMHIPEEAHDRKKGSEDSRKNHC</sequence>
<dbReference type="AlphaFoldDB" id="J9GI86"/>
<name>J9GI86_9ZZZZ</name>
<feature type="transmembrane region" description="Helical" evidence="6">
    <location>
        <begin position="162"/>
        <end position="183"/>
    </location>
</feature>
<organism evidence="7">
    <name type="scientific">gut metagenome</name>
    <dbReference type="NCBI Taxonomy" id="749906"/>
    <lineage>
        <taxon>unclassified sequences</taxon>
        <taxon>metagenomes</taxon>
        <taxon>organismal metagenomes</taxon>
    </lineage>
</organism>
<accession>J9GI86</accession>
<feature type="transmembrane region" description="Helical" evidence="6">
    <location>
        <begin position="195"/>
        <end position="219"/>
    </location>
</feature>
<dbReference type="PANTHER" id="PTHR30213:SF0">
    <property type="entry name" value="UPF0761 MEMBRANE PROTEIN YIHY"/>
    <property type="match status" value="1"/>
</dbReference>